<protein>
    <recommendedName>
        <fullName evidence="3">Methyltransferase type 11 domain-containing protein</fullName>
    </recommendedName>
</protein>
<dbReference type="Gene3D" id="3.40.50.150">
    <property type="entry name" value="Vaccinia Virus protein VP39"/>
    <property type="match status" value="1"/>
</dbReference>
<accession>A0A0G0TZB6</accession>
<dbReference type="Pfam" id="PF13489">
    <property type="entry name" value="Methyltransf_23"/>
    <property type="match status" value="1"/>
</dbReference>
<dbReference type="AlphaFoldDB" id="A0A0G0TZB6"/>
<dbReference type="PANTHER" id="PTHR43861">
    <property type="entry name" value="TRANS-ACONITATE 2-METHYLTRANSFERASE-RELATED"/>
    <property type="match status" value="1"/>
</dbReference>
<reference evidence="1 2" key="1">
    <citation type="journal article" date="2015" name="Nature">
        <title>rRNA introns, odd ribosomes, and small enigmatic genomes across a large radiation of phyla.</title>
        <authorList>
            <person name="Brown C.T."/>
            <person name="Hug L.A."/>
            <person name="Thomas B.C."/>
            <person name="Sharon I."/>
            <person name="Castelle C.J."/>
            <person name="Singh A."/>
            <person name="Wilkins M.J."/>
            <person name="Williams K.H."/>
            <person name="Banfield J.F."/>
        </authorList>
    </citation>
    <scope>NUCLEOTIDE SEQUENCE [LARGE SCALE GENOMIC DNA]</scope>
</reference>
<evidence type="ECO:0000313" key="1">
    <source>
        <dbReference type="EMBL" id="KKR43287.1"/>
    </source>
</evidence>
<dbReference type="EMBL" id="LBYC01000005">
    <property type="protein sequence ID" value="KKR43287.1"/>
    <property type="molecule type" value="Genomic_DNA"/>
</dbReference>
<name>A0A0G0TZB6_9BACT</name>
<dbReference type="CDD" id="cd02440">
    <property type="entry name" value="AdoMet_MTases"/>
    <property type="match status" value="1"/>
</dbReference>
<organism evidence="1 2">
    <name type="scientific">Candidatus Nomurabacteria bacterium GW2011_GWF2_40_12</name>
    <dbReference type="NCBI Taxonomy" id="1618776"/>
    <lineage>
        <taxon>Bacteria</taxon>
        <taxon>Candidatus Nomuraibacteriota</taxon>
    </lineage>
</organism>
<dbReference type="Proteomes" id="UP000034301">
    <property type="component" value="Unassembled WGS sequence"/>
</dbReference>
<proteinExistence type="predicted"/>
<gene>
    <name evidence="1" type="ORF">UT78_C0005G0011</name>
</gene>
<evidence type="ECO:0008006" key="3">
    <source>
        <dbReference type="Google" id="ProtNLM"/>
    </source>
</evidence>
<sequence>MNIYLKKFIDEKFKKPGKALDLGAGEFFDVACLKQIGWKCEGVDIKTGIDLEKKYESKNKPFDLVYSNYVLHKLKNRKQLIQTIFNNLKDEGWFFIHIFDKSDKNSKSDLSRAYLKKMLIEQGFKNLKLKVFSFYDNDIGHKHWHKILEATGQK</sequence>
<dbReference type="SUPFAM" id="SSF53335">
    <property type="entry name" value="S-adenosyl-L-methionine-dependent methyltransferases"/>
    <property type="match status" value="1"/>
</dbReference>
<comment type="caution">
    <text evidence="1">The sequence shown here is derived from an EMBL/GenBank/DDBJ whole genome shotgun (WGS) entry which is preliminary data.</text>
</comment>
<evidence type="ECO:0000313" key="2">
    <source>
        <dbReference type="Proteomes" id="UP000034301"/>
    </source>
</evidence>
<dbReference type="InterPro" id="IPR029063">
    <property type="entry name" value="SAM-dependent_MTases_sf"/>
</dbReference>